<feature type="non-terminal residue" evidence="1">
    <location>
        <position position="1"/>
    </location>
</feature>
<evidence type="ECO:0000313" key="1">
    <source>
        <dbReference type="EMBL" id="KAJ1089994.1"/>
    </source>
</evidence>
<keyword evidence="2" id="KW-1185">Reference proteome</keyword>
<gene>
    <name evidence="1" type="ORF">NDU88_003134</name>
</gene>
<comment type="caution">
    <text evidence="1">The sequence shown here is derived from an EMBL/GenBank/DDBJ whole genome shotgun (WGS) entry which is preliminary data.</text>
</comment>
<organism evidence="1 2">
    <name type="scientific">Pleurodeles waltl</name>
    <name type="common">Iberian ribbed newt</name>
    <dbReference type="NCBI Taxonomy" id="8319"/>
    <lineage>
        <taxon>Eukaryota</taxon>
        <taxon>Metazoa</taxon>
        <taxon>Chordata</taxon>
        <taxon>Craniata</taxon>
        <taxon>Vertebrata</taxon>
        <taxon>Euteleostomi</taxon>
        <taxon>Amphibia</taxon>
        <taxon>Batrachia</taxon>
        <taxon>Caudata</taxon>
        <taxon>Salamandroidea</taxon>
        <taxon>Salamandridae</taxon>
        <taxon>Pleurodelinae</taxon>
        <taxon>Pleurodeles</taxon>
    </lineage>
</organism>
<proteinExistence type="predicted"/>
<dbReference type="AlphaFoldDB" id="A0AAV7LG81"/>
<dbReference type="Proteomes" id="UP001066276">
    <property type="component" value="Chromosome 11"/>
</dbReference>
<protein>
    <recommendedName>
        <fullName evidence="3">Reverse transcriptase domain-containing protein</fullName>
    </recommendedName>
</protein>
<evidence type="ECO:0008006" key="3">
    <source>
        <dbReference type="Google" id="ProtNLM"/>
    </source>
</evidence>
<sequence length="102" mass="11198">GEFWDLPVVVGLTEYKLLIYSANIVVVTSDPSSARNEMEKEAKASGKSSGYKLNVAKRPVVCTKGLGRRDSRWVEEATYLGVQMTADLGHLGALNLARLWTL</sequence>
<evidence type="ECO:0000313" key="2">
    <source>
        <dbReference type="Proteomes" id="UP001066276"/>
    </source>
</evidence>
<accession>A0AAV7LG81</accession>
<dbReference type="EMBL" id="JANPWB010000015">
    <property type="protein sequence ID" value="KAJ1089994.1"/>
    <property type="molecule type" value="Genomic_DNA"/>
</dbReference>
<name>A0AAV7LG81_PLEWA</name>
<reference evidence="1" key="1">
    <citation type="journal article" date="2022" name="bioRxiv">
        <title>Sequencing and chromosome-scale assembly of the giantPleurodeles waltlgenome.</title>
        <authorList>
            <person name="Brown T."/>
            <person name="Elewa A."/>
            <person name="Iarovenko S."/>
            <person name="Subramanian E."/>
            <person name="Araus A.J."/>
            <person name="Petzold A."/>
            <person name="Susuki M."/>
            <person name="Suzuki K.-i.T."/>
            <person name="Hayashi T."/>
            <person name="Toyoda A."/>
            <person name="Oliveira C."/>
            <person name="Osipova E."/>
            <person name="Leigh N.D."/>
            <person name="Simon A."/>
            <person name="Yun M.H."/>
        </authorList>
    </citation>
    <scope>NUCLEOTIDE SEQUENCE</scope>
    <source>
        <strain evidence="1">20211129_DDA</strain>
        <tissue evidence="1">Liver</tissue>
    </source>
</reference>